<feature type="repeat" description="WD" evidence="4">
    <location>
        <begin position="346"/>
        <end position="387"/>
    </location>
</feature>
<feature type="domain" description="Autophagy-related protein 16" evidence="6">
    <location>
        <begin position="12"/>
        <end position="209"/>
    </location>
</feature>
<evidence type="ECO:0000313" key="7">
    <source>
        <dbReference type="EMBL" id="KAJ1983422.1"/>
    </source>
</evidence>
<keyword evidence="3" id="KW-0677">Repeat</keyword>
<comment type="caution">
    <text evidence="7">The sequence shown here is derived from an EMBL/GenBank/DDBJ whole genome shotgun (WGS) entry which is preliminary data.</text>
</comment>
<dbReference type="PRINTS" id="PR00320">
    <property type="entry name" value="GPROTEINBRPT"/>
</dbReference>
<evidence type="ECO:0000256" key="3">
    <source>
        <dbReference type="ARBA" id="ARBA00022737"/>
    </source>
</evidence>
<dbReference type="CDD" id="cd22887">
    <property type="entry name" value="Atg16_CCD"/>
    <property type="match status" value="1"/>
</dbReference>
<sequence length="523" mass="58589">MESTNATWLHRMRQQLQARDAHVASFTPVVDAYNRLLQTCSSLTAENTSLASDYEKLRFDHDKLQRSVQTADGGPMDPLATQQKIADLEWRISTLKDERSELYKTQGQSAQRLLEMTNDIRKQEDRSRRLEEENKQHTTQLAKLQQARDDHFYAMREKDGTIQILQDEMTALQLELVTKEERLKKVEIENSQLVERWLKKMNEEADQMNQANLQLEVVKSNLSSEQIHECLGDENYFGIGRKPSDAGREAAKVPTQVYKELENVHSGENYTLAVSHDGHLVATGGQDKRVKVFDSKTGNHRYTLSGCLQSVLHVAFSPTDDAILAASSDNAVRVWATDTGRLQHTLTGHIGKVVCAQFDGESRKVISGSHDRTIKVWDLYRGYCSKTVFSVSSCNDLCLMDPQGSTIFSGHIDGVLRVWDMRTGNCVREETGLHDGPITSLSLSPDGTTLVTNSRDSTLQLVSIATYDPIMTLSAEGYRPGSNWARAAFSPDGYLVAAGSADGTIYVWNTRTGELETKVKEHT</sequence>
<dbReference type="InterPro" id="IPR013923">
    <property type="entry name" value="Autophagy-rel_prot_16_dom"/>
</dbReference>
<gene>
    <name evidence="7" type="ORF">H4R34_001297</name>
</gene>
<comment type="similarity">
    <text evidence="1">Belongs to the ATG16 family.</text>
</comment>
<feature type="repeat" description="WD" evidence="4">
    <location>
        <begin position="262"/>
        <end position="303"/>
    </location>
</feature>
<dbReference type="PROSITE" id="PS50082">
    <property type="entry name" value="WD_REPEATS_2"/>
    <property type="match status" value="6"/>
</dbReference>
<evidence type="ECO:0000313" key="8">
    <source>
        <dbReference type="Proteomes" id="UP001151582"/>
    </source>
</evidence>
<dbReference type="InterPro" id="IPR019775">
    <property type="entry name" value="WD40_repeat_CS"/>
</dbReference>
<keyword evidence="5" id="KW-0175">Coiled coil</keyword>
<dbReference type="PANTHER" id="PTHR19878">
    <property type="entry name" value="AUTOPHAGY PROTEIN 16-LIKE"/>
    <property type="match status" value="1"/>
</dbReference>
<dbReference type="Pfam" id="PF08614">
    <property type="entry name" value="ATG16"/>
    <property type="match status" value="1"/>
</dbReference>
<dbReference type="InterPro" id="IPR020472">
    <property type="entry name" value="WD40_PAC1"/>
</dbReference>
<dbReference type="GO" id="GO:0000421">
    <property type="term" value="C:autophagosome membrane"/>
    <property type="evidence" value="ECO:0007669"/>
    <property type="project" value="TreeGrafter"/>
</dbReference>
<dbReference type="GO" id="GO:0034274">
    <property type="term" value="C:Atg12-Atg5-Atg16 complex"/>
    <property type="evidence" value="ECO:0007669"/>
    <property type="project" value="TreeGrafter"/>
</dbReference>
<keyword evidence="8" id="KW-1185">Reference proteome</keyword>
<accession>A0A9W8B507</accession>
<dbReference type="Pfam" id="PF00400">
    <property type="entry name" value="WD40"/>
    <property type="match status" value="6"/>
</dbReference>
<feature type="repeat" description="WD" evidence="4">
    <location>
        <begin position="304"/>
        <end position="345"/>
    </location>
</feature>
<feature type="repeat" description="WD" evidence="4">
    <location>
        <begin position="401"/>
        <end position="429"/>
    </location>
</feature>
<proteinExistence type="inferred from homology"/>
<evidence type="ECO:0000256" key="5">
    <source>
        <dbReference type="SAM" id="Coils"/>
    </source>
</evidence>
<dbReference type="SUPFAM" id="SSF50978">
    <property type="entry name" value="WD40 repeat-like"/>
    <property type="match status" value="1"/>
</dbReference>
<dbReference type="PANTHER" id="PTHR19878:SF8">
    <property type="entry name" value="AUTOPHAGY-RELATED 16, ISOFORM F"/>
    <property type="match status" value="1"/>
</dbReference>
<dbReference type="CDD" id="cd00200">
    <property type="entry name" value="WD40"/>
    <property type="match status" value="1"/>
</dbReference>
<dbReference type="InterPro" id="IPR015943">
    <property type="entry name" value="WD40/YVTN_repeat-like_dom_sf"/>
</dbReference>
<reference evidence="7" key="1">
    <citation type="submission" date="2022-07" db="EMBL/GenBank/DDBJ databases">
        <title>Phylogenomic reconstructions and comparative analyses of Kickxellomycotina fungi.</title>
        <authorList>
            <person name="Reynolds N.K."/>
            <person name="Stajich J.E."/>
            <person name="Barry K."/>
            <person name="Grigoriev I.V."/>
            <person name="Crous P."/>
            <person name="Smith M.E."/>
        </authorList>
    </citation>
    <scope>NUCLEOTIDE SEQUENCE</scope>
    <source>
        <strain evidence="7">RSA 567</strain>
    </source>
</reference>
<dbReference type="GO" id="GO:0000045">
    <property type="term" value="P:autophagosome assembly"/>
    <property type="evidence" value="ECO:0007669"/>
    <property type="project" value="InterPro"/>
</dbReference>
<evidence type="ECO:0000259" key="6">
    <source>
        <dbReference type="Pfam" id="PF08614"/>
    </source>
</evidence>
<dbReference type="EMBL" id="JANBQB010000056">
    <property type="protein sequence ID" value="KAJ1983422.1"/>
    <property type="molecule type" value="Genomic_DNA"/>
</dbReference>
<feature type="coiled-coil region" evidence="5">
    <location>
        <begin position="85"/>
        <end position="221"/>
    </location>
</feature>
<keyword evidence="2 4" id="KW-0853">WD repeat</keyword>
<dbReference type="SMART" id="SM00320">
    <property type="entry name" value="WD40"/>
    <property type="match status" value="6"/>
</dbReference>
<dbReference type="InterPro" id="IPR001680">
    <property type="entry name" value="WD40_rpt"/>
</dbReference>
<protein>
    <recommendedName>
        <fullName evidence="6">Autophagy-related protein 16 domain-containing protein</fullName>
    </recommendedName>
</protein>
<dbReference type="GO" id="GO:0043495">
    <property type="term" value="F:protein-membrane adaptor activity"/>
    <property type="evidence" value="ECO:0007669"/>
    <property type="project" value="TreeGrafter"/>
</dbReference>
<dbReference type="OrthoDB" id="538223at2759"/>
<evidence type="ECO:0000256" key="1">
    <source>
        <dbReference type="ARBA" id="ARBA00005331"/>
    </source>
</evidence>
<dbReference type="Gene3D" id="2.130.10.10">
    <property type="entry name" value="YVTN repeat-like/Quinoprotein amine dehydrogenase"/>
    <property type="match status" value="2"/>
</dbReference>
<dbReference type="Gene3D" id="1.20.5.170">
    <property type="match status" value="1"/>
</dbReference>
<dbReference type="PROSITE" id="PS50294">
    <property type="entry name" value="WD_REPEATS_REGION"/>
    <property type="match status" value="2"/>
</dbReference>
<dbReference type="InterPro" id="IPR036322">
    <property type="entry name" value="WD40_repeat_dom_sf"/>
</dbReference>
<feature type="repeat" description="WD" evidence="4">
    <location>
        <begin position="488"/>
        <end position="518"/>
    </location>
</feature>
<dbReference type="GO" id="GO:0034045">
    <property type="term" value="C:phagophore assembly site membrane"/>
    <property type="evidence" value="ECO:0007669"/>
    <property type="project" value="TreeGrafter"/>
</dbReference>
<feature type="repeat" description="WD" evidence="4">
    <location>
        <begin position="431"/>
        <end position="472"/>
    </location>
</feature>
<evidence type="ECO:0000256" key="2">
    <source>
        <dbReference type="ARBA" id="ARBA00022574"/>
    </source>
</evidence>
<dbReference type="PROSITE" id="PS00678">
    <property type="entry name" value="WD_REPEATS_1"/>
    <property type="match status" value="2"/>
</dbReference>
<dbReference type="Proteomes" id="UP001151582">
    <property type="component" value="Unassembled WGS sequence"/>
</dbReference>
<name>A0A9W8B507_9FUNG</name>
<organism evidence="7 8">
    <name type="scientific">Dimargaris verticillata</name>
    <dbReference type="NCBI Taxonomy" id="2761393"/>
    <lineage>
        <taxon>Eukaryota</taxon>
        <taxon>Fungi</taxon>
        <taxon>Fungi incertae sedis</taxon>
        <taxon>Zoopagomycota</taxon>
        <taxon>Kickxellomycotina</taxon>
        <taxon>Dimargaritomycetes</taxon>
        <taxon>Dimargaritales</taxon>
        <taxon>Dimargaritaceae</taxon>
        <taxon>Dimargaris</taxon>
    </lineage>
</organism>
<dbReference type="InterPro" id="IPR045160">
    <property type="entry name" value="ATG16"/>
</dbReference>
<dbReference type="AlphaFoldDB" id="A0A9W8B507"/>
<evidence type="ECO:0000256" key="4">
    <source>
        <dbReference type="PROSITE-ProRule" id="PRU00221"/>
    </source>
</evidence>